<dbReference type="SUPFAM" id="SSF49464">
    <property type="entry name" value="Carboxypeptidase regulatory domain-like"/>
    <property type="match status" value="1"/>
</dbReference>
<dbReference type="RefSeq" id="WP_251260538.1">
    <property type="nucleotide sequence ID" value="NZ_JAMQGP010000002.1"/>
</dbReference>
<accession>A0AA42B7E5</accession>
<protein>
    <submittedName>
        <fullName evidence="1">Carboxypeptidase-like regulatory domain-containing protein</fullName>
    </submittedName>
</protein>
<dbReference type="InterPro" id="IPR013783">
    <property type="entry name" value="Ig-like_fold"/>
</dbReference>
<dbReference type="Proteomes" id="UP001165393">
    <property type="component" value="Unassembled WGS sequence"/>
</dbReference>
<organism evidence="1 2">
    <name type="scientific">Echinimonas agarilytica</name>
    <dbReference type="NCBI Taxonomy" id="1215918"/>
    <lineage>
        <taxon>Bacteria</taxon>
        <taxon>Pseudomonadati</taxon>
        <taxon>Pseudomonadota</taxon>
        <taxon>Gammaproteobacteria</taxon>
        <taxon>Alteromonadales</taxon>
        <taxon>Echinimonadaceae</taxon>
        <taxon>Echinimonas</taxon>
    </lineage>
</organism>
<dbReference type="Gene3D" id="2.60.40.1120">
    <property type="entry name" value="Carboxypeptidase-like, regulatory domain"/>
    <property type="match status" value="1"/>
</dbReference>
<dbReference type="Pfam" id="PF13620">
    <property type="entry name" value="CarboxypepD_reg"/>
    <property type="match status" value="1"/>
</dbReference>
<gene>
    <name evidence="1" type="ORF">NAF29_05740</name>
</gene>
<evidence type="ECO:0000313" key="2">
    <source>
        <dbReference type="Proteomes" id="UP001165393"/>
    </source>
</evidence>
<sequence length="1127" mass="117141">MPTSYAAEAIEGWDENSQLEVSLSNPSRNRRSPDATVDITLKNNGDADIAGPVRVFVTDLSPASVSLSDADGQESSTSYFMLVTPSQTLKAGESAQVRTVTVAGGGRVTFDMKAKAYIPTPPKSLIVDITSPNTLLTVGTSPVSVSGTINNELAALTLNGVPVSHTNGQFMADVELEEGFNSIVARATTSAGEQVTDSISVSLDMTPPYLTVDSHIDGAIVYTETITVTGLVNDIVRGTIESEQAKVQVNGIDAIVSNRSYSAQNIKLSEGQNTVEIVGVDETGNRASISFAVQYKKPLGRRLVLISGQDQTANIGDILPTPLTVQVVNDADEPVVGESIVFRVMQGSGIVGVDTPNVGRAVVVSTNDSGLASTKFQLGARTGVSNHKVKAAAVGYDDDVIFNASANSVVADKISVNSGNNQRGMVNQALPAPFVVAVTDNGANTVKGARVRYEVITGDGVFQNGESSFETITDSDGRASAQLTLGELEGLDAQKVEAILIDSPIGVQLLAGFSATAFAAADAGNTSVSGVVLDNQDTPLPNVTVRIEDTDRLALTDSQGRFVIEQAPVGPVHIIVDGSTTTVRGEFPTLSYHLVTVAGVDNPMSSPVYMVKLDTLNGKMAGREDIVLTLDNYPGFKLEVAKDSVTFPDGSREGIVSVTAVNASKVPMAPPNGMQPQFIVTIQPVGATFSPAAKLTLPNVDGHAPGAQVEMYSFDHDLEEFVSIGLGSVSEDGSVVSSNPGVGVVKAGWHCGSQPGGSGTAHNCPTCQKCEGSSCVRDPAQDNNERPADQQTPGDCKTNLCKGNRAEPGDIPQNDVQFDCRKPGCEGDKPVHDVPDDNDISEDDKKCSTCSGGDKIVDKDKEGAKCSGGDTTKACYTCKKGSCGNHCDASSVTKKYTTTAPAGFDKIISGFVDKVNAVPQVVMSYGGVAISGYVIEGEHCCTDCSKGLNAVPYQITGGEVGGNATITAAGAGIAVNIGPKYFAGFQVKAKVVLSPLAGEAVVALSGKGESEKVSTCQEADCSEVSIQAGVNLAVGAIGDVSGKVEYCDTPSDCDIELFSARGRAEATGNLAIQLKGNTFLGESCPAGDISADIGKFSLLVRALVSGSVGLYSFEEEIKKELVLYEGI</sequence>
<comment type="caution">
    <text evidence="1">The sequence shown here is derived from an EMBL/GenBank/DDBJ whole genome shotgun (WGS) entry which is preliminary data.</text>
</comment>
<keyword evidence="1" id="KW-0378">Hydrolase</keyword>
<name>A0AA42B7E5_9GAMM</name>
<keyword evidence="1" id="KW-0121">Carboxypeptidase</keyword>
<reference evidence="1 2" key="1">
    <citation type="journal article" date="2013" name="Antonie Van Leeuwenhoek">
        <title>Echinimonas agarilytica gen. nov., sp. nov., a new gammaproteobacterium isolated from the sea urchin Strongylocentrotus intermedius.</title>
        <authorList>
            <person name="Nedashkovskaya O.I."/>
            <person name="Stenkova A.M."/>
            <person name="Zhukova N.V."/>
            <person name="Van Trappen S."/>
            <person name="Lee J.S."/>
            <person name="Kim S.B."/>
        </authorList>
    </citation>
    <scope>NUCLEOTIDE SEQUENCE [LARGE SCALE GENOMIC DNA]</scope>
    <source>
        <strain evidence="1 2">KMM 6351</strain>
    </source>
</reference>
<dbReference type="GO" id="GO:0004180">
    <property type="term" value="F:carboxypeptidase activity"/>
    <property type="evidence" value="ECO:0007669"/>
    <property type="project" value="UniProtKB-KW"/>
</dbReference>
<keyword evidence="1" id="KW-0645">Protease</keyword>
<dbReference type="InterPro" id="IPR008969">
    <property type="entry name" value="CarboxyPept-like_regulatory"/>
</dbReference>
<proteinExistence type="predicted"/>
<dbReference type="EMBL" id="JAMQGP010000002">
    <property type="protein sequence ID" value="MCM2679178.1"/>
    <property type="molecule type" value="Genomic_DNA"/>
</dbReference>
<dbReference type="Pfam" id="PF09136">
    <property type="entry name" value="Glucodextran_B"/>
    <property type="match status" value="1"/>
</dbReference>
<dbReference type="Gene3D" id="2.60.40.10">
    <property type="entry name" value="Immunoglobulins"/>
    <property type="match status" value="2"/>
</dbReference>
<dbReference type="AlphaFoldDB" id="A0AA42B7E5"/>
<keyword evidence="2" id="KW-1185">Reference proteome</keyword>
<evidence type="ECO:0000313" key="1">
    <source>
        <dbReference type="EMBL" id="MCM2679178.1"/>
    </source>
</evidence>